<protein>
    <submittedName>
        <fullName evidence="1">Uncharacterized protein</fullName>
    </submittedName>
</protein>
<dbReference type="HOGENOM" id="CLU_1835510_0_0_1"/>
<reference evidence="1 2" key="1">
    <citation type="journal article" date="2012" name="BMC Genomics">
        <title>Tools to kill: Genome of one of the most destructive plant pathogenic fungi Macrophomina phaseolina.</title>
        <authorList>
            <person name="Islam M.S."/>
            <person name="Haque M.S."/>
            <person name="Islam M.M."/>
            <person name="Emdad E.M."/>
            <person name="Halim A."/>
            <person name="Hossen Q.M.M."/>
            <person name="Hossain M.Z."/>
            <person name="Ahmed B."/>
            <person name="Rahim S."/>
            <person name="Rahman M.S."/>
            <person name="Alam M.M."/>
            <person name="Hou S."/>
            <person name="Wan X."/>
            <person name="Saito J.A."/>
            <person name="Alam M."/>
        </authorList>
    </citation>
    <scope>NUCLEOTIDE SEQUENCE [LARGE SCALE GENOMIC DNA]</scope>
    <source>
        <strain evidence="1 2">MS6</strain>
    </source>
</reference>
<dbReference type="VEuPathDB" id="FungiDB:MPH_01594"/>
<comment type="caution">
    <text evidence="1">The sequence shown here is derived from an EMBL/GenBank/DDBJ whole genome shotgun (WGS) entry which is preliminary data.</text>
</comment>
<dbReference type="AlphaFoldDB" id="K2S846"/>
<proteinExistence type="predicted"/>
<dbReference type="InParanoid" id="K2S846"/>
<dbReference type="Proteomes" id="UP000007129">
    <property type="component" value="Unassembled WGS sequence"/>
</dbReference>
<organism evidence="1 2">
    <name type="scientific">Macrophomina phaseolina (strain MS6)</name>
    <name type="common">Charcoal rot fungus</name>
    <dbReference type="NCBI Taxonomy" id="1126212"/>
    <lineage>
        <taxon>Eukaryota</taxon>
        <taxon>Fungi</taxon>
        <taxon>Dikarya</taxon>
        <taxon>Ascomycota</taxon>
        <taxon>Pezizomycotina</taxon>
        <taxon>Dothideomycetes</taxon>
        <taxon>Dothideomycetes incertae sedis</taxon>
        <taxon>Botryosphaeriales</taxon>
        <taxon>Botryosphaeriaceae</taxon>
        <taxon>Macrophomina</taxon>
    </lineage>
</organism>
<evidence type="ECO:0000313" key="1">
    <source>
        <dbReference type="EMBL" id="EKG21087.1"/>
    </source>
</evidence>
<sequence>MVSQAGPRVCPLLFHLLDATELSVLDIQVQYLQCLFVLHVLYVMASYGTEDLPQSYWATCKPSCIDLPSMEHTLTSLPCRNRPRTCPLSLSIGLLRRGYVRPSIQTFLISGDAKHWSLCRKRFHIPEHPFMIKANIVAAV</sequence>
<name>K2S846_MACPH</name>
<accession>K2S846</accession>
<gene>
    <name evidence="1" type="ORF">MPH_01594</name>
</gene>
<evidence type="ECO:0000313" key="2">
    <source>
        <dbReference type="Proteomes" id="UP000007129"/>
    </source>
</evidence>
<dbReference type="EMBL" id="AHHD01000061">
    <property type="protein sequence ID" value="EKG21087.1"/>
    <property type="molecule type" value="Genomic_DNA"/>
</dbReference>